<keyword evidence="4" id="KW-0508">mRNA splicing</keyword>
<dbReference type="Proteomes" id="UP000324907">
    <property type="component" value="Unassembled WGS sequence"/>
</dbReference>
<evidence type="ECO:0000313" key="11">
    <source>
        <dbReference type="EMBL" id="KAA0171449.1"/>
    </source>
</evidence>
<evidence type="ECO:0000313" key="14">
    <source>
        <dbReference type="Proteomes" id="UP000324907"/>
    </source>
</evidence>
<dbReference type="Proteomes" id="UP000325113">
    <property type="component" value="Unassembled WGS sequence"/>
</dbReference>
<dbReference type="Proteomes" id="UP000323011">
    <property type="component" value="Unassembled WGS sequence"/>
</dbReference>
<dbReference type="PANTHER" id="PTHR19877">
    <property type="entry name" value="EUKARYOTIC TRANSLATION INITIATION FACTOR 3 SUBUNIT I"/>
    <property type="match status" value="1"/>
</dbReference>
<reference evidence="12 13" key="1">
    <citation type="submission" date="2019-07" db="EMBL/GenBank/DDBJ databases">
        <title>Genomes of Cafeteria roenbergensis.</title>
        <authorList>
            <person name="Fischer M.G."/>
            <person name="Hackl T."/>
            <person name="Roman M."/>
        </authorList>
    </citation>
    <scope>NUCLEOTIDE SEQUENCE [LARGE SCALE GENOMIC DNA]</scope>
    <source>
        <strain evidence="8 13">BVI</strain>
        <strain evidence="9 15">Cflag</strain>
        <strain evidence="10 12">E4-10P</strain>
        <strain evidence="11 14">RCC970-E3</strain>
    </source>
</reference>
<dbReference type="GO" id="GO:0003723">
    <property type="term" value="F:RNA binding"/>
    <property type="evidence" value="ECO:0007669"/>
    <property type="project" value="TreeGrafter"/>
</dbReference>
<dbReference type="EMBL" id="VLTO01000061">
    <property type="protein sequence ID" value="KAA0170390.1"/>
    <property type="molecule type" value="Genomic_DNA"/>
</dbReference>
<evidence type="ECO:0000313" key="9">
    <source>
        <dbReference type="EMBL" id="KAA0165727.1"/>
    </source>
</evidence>
<dbReference type="SMART" id="SM00320">
    <property type="entry name" value="WD40"/>
    <property type="match status" value="4"/>
</dbReference>
<dbReference type="Gene3D" id="2.130.10.10">
    <property type="entry name" value="YVTN repeat-like/Quinoprotein amine dehydrogenase"/>
    <property type="match status" value="2"/>
</dbReference>
<dbReference type="InterPro" id="IPR036322">
    <property type="entry name" value="WD40_repeat_dom_sf"/>
</dbReference>
<evidence type="ECO:0000256" key="5">
    <source>
        <dbReference type="ARBA" id="ARBA00038394"/>
    </source>
</evidence>
<dbReference type="InterPro" id="IPR015943">
    <property type="entry name" value="WD40/YVTN_repeat-like_dom_sf"/>
</dbReference>
<keyword evidence="2" id="KW-0507">mRNA processing</keyword>
<evidence type="ECO:0000256" key="3">
    <source>
        <dbReference type="ARBA" id="ARBA00022737"/>
    </source>
</evidence>
<dbReference type="EMBL" id="VLTM01000011">
    <property type="protein sequence ID" value="KAA0165727.1"/>
    <property type="molecule type" value="Genomic_DNA"/>
</dbReference>
<dbReference type="GO" id="GO:0032797">
    <property type="term" value="C:SMN complex"/>
    <property type="evidence" value="ECO:0007669"/>
    <property type="project" value="TreeGrafter"/>
</dbReference>
<evidence type="ECO:0000256" key="1">
    <source>
        <dbReference type="ARBA" id="ARBA00022574"/>
    </source>
</evidence>
<evidence type="ECO:0000256" key="7">
    <source>
        <dbReference type="PROSITE-ProRule" id="PRU00221"/>
    </source>
</evidence>
<evidence type="ECO:0000313" key="12">
    <source>
        <dbReference type="Proteomes" id="UP000322899"/>
    </source>
</evidence>
<evidence type="ECO:0000256" key="4">
    <source>
        <dbReference type="ARBA" id="ARBA00023187"/>
    </source>
</evidence>
<evidence type="ECO:0000313" key="13">
    <source>
        <dbReference type="Proteomes" id="UP000323011"/>
    </source>
</evidence>
<organism evidence="8 13">
    <name type="scientific">Cafeteria roenbergensis</name>
    <name type="common">Marine flagellate</name>
    <dbReference type="NCBI Taxonomy" id="33653"/>
    <lineage>
        <taxon>Eukaryota</taxon>
        <taxon>Sar</taxon>
        <taxon>Stramenopiles</taxon>
        <taxon>Bigyra</taxon>
        <taxon>Opalozoa</taxon>
        <taxon>Bicosoecida</taxon>
        <taxon>Cafeteriaceae</taxon>
        <taxon>Cafeteria</taxon>
    </lineage>
</organism>
<comment type="similarity">
    <text evidence="5">Belongs to the WD repeat STRAP family.</text>
</comment>
<dbReference type="GO" id="GO:0000387">
    <property type="term" value="P:spliceosomal snRNP assembly"/>
    <property type="evidence" value="ECO:0007669"/>
    <property type="project" value="TreeGrafter"/>
</dbReference>
<dbReference type="PANTHER" id="PTHR19877:SF13">
    <property type="entry name" value="SERINE-THREONINE KINASE RECEPTOR-ASSOCIATED PROTEIN"/>
    <property type="match status" value="1"/>
</dbReference>
<keyword evidence="1 7" id="KW-0853">WD repeat</keyword>
<dbReference type="Proteomes" id="UP000322899">
    <property type="component" value="Unassembled WGS sequence"/>
</dbReference>
<dbReference type="AlphaFoldDB" id="A0A5A8CLT2"/>
<evidence type="ECO:0000313" key="10">
    <source>
        <dbReference type="EMBL" id="KAA0170390.1"/>
    </source>
</evidence>
<dbReference type="PROSITE" id="PS50082">
    <property type="entry name" value="WD_REPEATS_2"/>
    <property type="match status" value="2"/>
</dbReference>
<dbReference type="PROSITE" id="PS50294">
    <property type="entry name" value="WD_REPEATS_REGION"/>
    <property type="match status" value="2"/>
</dbReference>
<dbReference type="Pfam" id="PF00400">
    <property type="entry name" value="WD40"/>
    <property type="match status" value="2"/>
</dbReference>
<evidence type="ECO:0000256" key="6">
    <source>
        <dbReference type="ARBA" id="ARBA00040390"/>
    </source>
</evidence>
<dbReference type="OrthoDB" id="200206at2759"/>
<protein>
    <recommendedName>
        <fullName evidence="6">Serine-threonine kinase receptor-associated protein</fullName>
    </recommendedName>
</protein>
<dbReference type="EMBL" id="VLTL01000006">
    <property type="protein sequence ID" value="KAA0171449.1"/>
    <property type="molecule type" value="Genomic_DNA"/>
</dbReference>
<keyword evidence="13" id="KW-1185">Reference proteome</keyword>
<dbReference type="InterPro" id="IPR001680">
    <property type="entry name" value="WD40_rpt"/>
</dbReference>
<evidence type="ECO:0000256" key="2">
    <source>
        <dbReference type="ARBA" id="ARBA00022664"/>
    </source>
</evidence>
<sequence>MAAAAIPDAPVVCPGHTRPISEICFSDVTPEGVFFVAGSVDQKPMLREGRSGDWIGTFDGHTGAVWSAKMNKAATHCVTGSADFSIRLWDAIKGVQSAAFAGGHVVKAVTFSHDEKTIIGGGYSKQLMVFSVSRPGAPVLTVPHPTRIRKLAALPSGFVATGDEEGTLRMFSLEAGGKQLDELRVDGIIGEVHDLTVVKPTDGGPLTSGGLLACVGRWVLLLRVTEEGKLSVAHKIRTPFLARVDSASIHQDGLHVVLGGGDAASAATTKGGVASLYVFLVKLVNPAAGGAGAASPAKGSYAATATAAGAPPAAAAEAAASVKRRAFVGCELLSISKGHVGPIRCLRFSPDGERFASGGEDGNIRLWSFAAQLRAGCAGADDLPAVNDKGTPLDSGAAGAAERKAAAVKSSGAYRPGAFGRAKRQ</sequence>
<dbReference type="EMBL" id="VLTN01000019">
    <property type="protein sequence ID" value="KAA0152801.1"/>
    <property type="molecule type" value="Genomic_DNA"/>
</dbReference>
<evidence type="ECO:0000313" key="15">
    <source>
        <dbReference type="Proteomes" id="UP000325113"/>
    </source>
</evidence>
<accession>A0A5A8CLT2</accession>
<name>A0A5A8CLT2_CAFRO</name>
<dbReference type="SUPFAM" id="SSF50978">
    <property type="entry name" value="WD40 repeat-like"/>
    <property type="match status" value="1"/>
</dbReference>
<keyword evidence="3" id="KW-0677">Repeat</keyword>
<comment type="caution">
    <text evidence="8">The sequence shown here is derived from an EMBL/GenBank/DDBJ whole genome shotgun (WGS) entry which is preliminary data.</text>
</comment>
<feature type="repeat" description="WD" evidence="7">
    <location>
        <begin position="58"/>
        <end position="90"/>
    </location>
</feature>
<evidence type="ECO:0000313" key="8">
    <source>
        <dbReference type="EMBL" id="KAA0152801.1"/>
    </source>
</evidence>
<proteinExistence type="inferred from homology"/>
<gene>
    <name evidence="10" type="ORF">FNF27_06647</name>
    <name evidence="11" type="ORF">FNF28_00661</name>
    <name evidence="8" type="ORF">FNF29_03688</name>
    <name evidence="9" type="ORF">FNF31_01704</name>
</gene>
<feature type="repeat" description="WD" evidence="7">
    <location>
        <begin position="336"/>
        <end position="368"/>
    </location>
</feature>